<dbReference type="AlphaFoldDB" id="A0AAW8J3B6"/>
<evidence type="ECO:0000313" key="2">
    <source>
        <dbReference type="EMBL" id="MDQ8934497.1"/>
    </source>
</evidence>
<keyword evidence="1" id="KW-1133">Transmembrane helix</keyword>
<evidence type="ECO:0000256" key="1">
    <source>
        <dbReference type="SAM" id="Phobius"/>
    </source>
</evidence>
<keyword evidence="1" id="KW-0472">Membrane</keyword>
<reference evidence="2" key="1">
    <citation type="submission" date="2023-08" db="EMBL/GenBank/DDBJ databases">
        <title>Emergence of clinically-relevant ST2 carbapenem-resistant Acinetobacter baumannii strains in hospital sewages in Zhejiang, East of China.</title>
        <authorList>
            <person name="Kaichao C."/>
            <person name="Zhang R."/>
        </authorList>
    </citation>
    <scope>NUCLEOTIDE SEQUENCE</scope>
    <source>
        <strain evidence="2">M-RB-37</strain>
    </source>
</reference>
<protein>
    <submittedName>
        <fullName evidence="2">Uncharacterized protein</fullName>
    </submittedName>
</protein>
<organism evidence="2 3">
    <name type="scientific">Acinetobacter rudis</name>
    <dbReference type="NCBI Taxonomy" id="632955"/>
    <lineage>
        <taxon>Bacteria</taxon>
        <taxon>Pseudomonadati</taxon>
        <taxon>Pseudomonadota</taxon>
        <taxon>Gammaproteobacteria</taxon>
        <taxon>Moraxellales</taxon>
        <taxon>Moraxellaceae</taxon>
        <taxon>Acinetobacter</taxon>
    </lineage>
</organism>
<gene>
    <name evidence="2" type="ORF">RFH47_01885</name>
</gene>
<dbReference type="RefSeq" id="WP_308973949.1">
    <property type="nucleotide sequence ID" value="NZ_JAVIDL010000002.1"/>
</dbReference>
<sequence>MMGVFINCIAFIAVCVGISAFIYAVKLFISIFRAPIFAQMTADSSSLQFTLLEAKTIAIWYEGPIGQRLVKNMLRPRIVALATGYEPKLQHSWGRASKTGFTRARTLLFYAELAAGDYQLMQSDRALISPIEETITTAIQSTFGLSTAKTSQCSIVLTDALSYRQRLYMIAAVFIGLFSTLYGLMTLLNHYVVGR</sequence>
<feature type="transmembrane region" description="Helical" evidence="1">
    <location>
        <begin position="6"/>
        <end position="29"/>
    </location>
</feature>
<keyword evidence="1" id="KW-0812">Transmembrane</keyword>
<name>A0AAW8J3B6_9GAMM</name>
<evidence type="ECO:0000313" key="3">
    <source>
        <dbReference type="Proteomes" id="UP001243844"/>
    </source>
</evidence>
<dbReference type="Proteomes" id="UP001243844">
    <property type="component" value="Unassembled WGS sequence"/>
</dbReference>
<comment type="caution">
    <text evidence="2">The sequence shown here is derived from an EMBL/GenBank/DDBJ whole genome shotgun (WGS) entry which is preliminary data.</text>
</comment>
<dbReference type="EMBL" id="JAVIDL010000002">
    <property type="protein sequence ID" value="MDQ8934497.1"/>
    <property type="molecule type" value="Genomic_DNA"/>
</dbReference>
<feature type="transmembrane region" description="Helical" evidence="1">
    <location>
        <begin position="167"/>
        <end position="188"/>
    </location>
</feature>
<accession>A0AAW8J3B6</accession>
<proteinExistence type="predicted"/>